<evidence type="ECO:0000313" key="4">
    <source>
        <dbReference type="EMBL" id="KAK2959655.1"/>
    </source>
</evidence>
<gene>
    <name evidence="4" type="ORF">BLNAU_5433</name>
</gene>
<evidence type="ECO:0000256" key="3">
    <source>
        <dbReference type="SAM" id="MobiDB-lite"/>
    </source>
</evidence>
<dbReference type="InterPro" id="IPR037231">
    <property type="entry name" value="NAP-like_sf"/>
</dbReference>
<dbReference type="Proteomes" id="UP001281761">
    <property type="component" value="Unassembled WGS sequence"/>
</dbReference>
<dbReference type="Pfam" id="PF00956">
    <property type="entry name" value="NAP"/>
    <property type="match status" value="1"/>
</dbReference>
<keyword evidence="5" id="KW-1185">Reference proteome</keyword>
<dbReference type="SUPFAM" id="SSF143113">
    <property type="entry name" value="NAP-like"/>
    <property type="match status" value="1"/>
</dbReference>
<dbReference type="PANTHER" id="PTHR11875">
    <property type="entry name" value="TESTIS-SPECIFIC Y-ENCODED PROTEIN"/>
    <property type="match status" value="1"/>
</dbReference>
<dbReference type="EMBL" id="JARBJD010000028">
    <property type="protein sequence ID" value="KAK2959655.1"/>
    <property type="molecule type" value="Genomic_DNA"/>
</dbReference>
<name>A0ABQ9Y7E1_9EUKA</name>
<organism evidence="4 5">
    <name type="scientific">Blattamonas nauphoetae</name>
    <dbReference type="NCBI Taxonomy" id="2049346"/>
    <lineage>
        <taxon>Eukaryota</taxon>
        <taxon>Metamonada</taxon>
        <taxon>Preaxostyla</taxon>
        <taxon>Oxymonadida</taxon>
        <taxon>Blattamonas</taxon>
    </lineage>
</organism>
<proteinExistence type="inferred from homology"/>
<reference evidence="4 5" key="1">
    <citation type="journal article" date="2022" name="bioRxiv">
        <title>Genomics of Preaxostyla Flagellates Illuminates Evolutionary Transitions and the Path Towards Mitochondrial Loss.</title>
        <authorList>
            <person name="Novak L.V.F."/>
            <person name="Treitli S.C."/>
            <person name="Pyrih J."/>
            <person name="Halakuc P."/>
            <person name="Pipaliya S.V."/>
            <person name="Vacek V."/>
            <person name="Brzon O."/>
            <person name="Soukal P."/>
            <person name="Eme L."/>
            <person name="Dacks J.B."/>
            <person name="Karnkowska A."/>
            <person name="Elias M."/>
            <person name="Hampl V."/>
        </authorList>
    </citation>
    <scope>NUCLEOTIDE SEQUENCE [LARGE SCALE GENOMIC DNA]</scope>
    <source>
        <strain evidence="4">NAU3</strain>
        <tissue evidence="4">Gut</tissue>
    </source>
</reference>
<comment type="similarity">
    <text evidence="1 2">Belongs to the nucleosome assembly protein (NAP) family.</text>
</comment>
<accession>A0ABQ9Y7E1</accession>
<feature type="region of interest" description="Disordered" evidence="3">
    <location>
        <begin position="216"/>
        <end position="239"/>
    </location>
</feature>
<dbReference type="Gene3D" id="3.30.1120.90">
    <property type="entry name" value="Nucleosome assembly protein"/>
    <property type="match status" value="1"/>
</dbReference>
<evidence type="ECO:0000256" key="1">
    <source>
        <dbReference type="ARBA" id="ARBA00009947"/>
    </source>
</evidence>
<dbReference type="InterPro" id="IPR002164">
    <property type="entry name" value="NAP_family"/>
</dbReference>
<comment type="caution">
    <text evidence="4">The sequence shown here is derived from an EMBL/GenBank/DDBJ whole genome shotgun (WGS) entry which is preliminary data.</text>
</comment>
<protein>
    <submittedName>
        <fullName evidence="4">Nucleosome assembly protein (NAP)</fullName>
    </submittedName>
</protein>
<sequence>MSTEIKNKHSVPSSSLPVVDRSILKEYAAFQERVKAAQMKKEEEMIQFERKVFPVQQPLLKQRAAITSEIPGFWNAVIQGNDDAREYAKDDDTTDVLDTLLDISIDIPSTEPPRFKITFTFGPNDYFTDTTLSLDFMDEPFNPTLINRSTIHWKEGKNILENLAKFNKSNEADDPELLPFHTIFELWGEESADVVGLVDVLKQIAINPLIDYESFFDDSDSSDMDEESSSEDSSDSSDE</sequence>
<evidence type="ECO:0000313" key="5">
    <source>
        <dbReference type="Proteomes" id="UP001281761"/>
    </source>
</evidence>
<evidence type="ECO:0000256" key="2">
    <source>
        <dbReference type="RuleBase" id="RU003876"/>
    </source>
</evidence>